<feature type="signal peptide" evidence="5">
    <location>
        <begin position="1"/>
        <end position="19"/>
    </location>
</feature>
<dbReference type="NCBIfam" id="NF006592">
    <property type="entry name" value="PRK09125.1"/>
    <property type="match status" value="1"/>
</dbReference>
<keyword evidence="2" id="KW-0235">DNA replication</keyword>
<keyword evidence="8" id="KW-1185">Reference proteome</keyword>
<evidence type="ECO:0000256" key="4">
    <source>
        <dbReference type="ARBA" id="ARBA00023204"/>
    </source>
</evidence>
<keyword evidence="1 7" id="KW-0436">Ligase</keyword>
<evidence type="ECO:0000256" key="5">
    <source>
        <dbReference type="SAM" id="SignalP"/>
    </source>
</evidence>
<dbReference type="SUPFAM" id="SSF56091">
    <property type="entry name" value="DNA ligase/mRNA capping enzyme, catalytic domain"/>
    <property type="match status" value="1"/>
</dbReference>
<dbReference type="EMBL" id="JAEKFT010000011">
    <property type="protein sequence ID" value="MBT0961800.1"/>
    <property type="molecule type" value="Genomic_DNA"/>
</dbReference>
<dbReference type="CDD" id="cd08041">
    <property type="entry name" value="OBF_kDNA_ligase_like"/>
    <property type="match status" value="1"/>
</dbReference>
<dbReference type="GO" id="GO:0016874">
    <property type="term" value="F:ligase activity"/>
    <property type="evidence" value="ECO:0007669"/>
    <property type="project" value="UniProtKB-KW"/>
</dbReference>
<dbReference type="Gene3D" id="3.30.470.30">
    <property type="entry name" value="DNA ligase/mRNA capping enzyme"/>
    <property type="match status" value="1"/>
</dbReference>
<dbReference type="RefSeq" id="WP_214361556.1">
    <property type="nucleotide sequence ID" value="NZ_JAEKFT010000011.1"/>
</dbReference>
<dbReference type="Gene3D" id="3.30.1490.70">
    <property type="match status" value="1"/>
</dbReference>
<proteinExistence type="predicted"/>
<keyword evidence="5" id="KW-0732">Signal</keyword>
<dbReference type="PANTHER" id="PTHR47810:SF1">
    <property type="entry name" value="DNA LIGASE B"/>
    <property type="match status" value="1"/>
</dbReference>
<dbReference type="GO" id="GO:0006281">
    <property type="term" value="P:DNA repair"/>
    <property type="evidence" value="ECO:0007669"/>
    <property type="project" value="UniProtKB-KW"/>
</dbReference>
<evidence type="ECO:0000259" key="6">
    <source>
        <dbReference type="Pfam" id="PF14743"/>
    </source>
</evidence>
<evidence type="ECO:0000256" key="1">
    <source>
        <dbReference type="ARBA" id="ARBA00022598"/>
    </source>
</evidence>
<dbReference type="SUPFAM" id="SSF50249">
    <property type="entry name" value="Nucleic acid-binding proteins"/>
    <property type="match status" value="1"/>
</dbReference>
<organism evidence="7 8">
    <name type="scientific">Denitromonas iodatirespirans</name>
    <dbReference type="NCBI Taxonomy" id="2795389"/>
    <lineage>
        <taxon>Bacteria</taxon>
        <taxon>Pseudomonadati</taxon>
        <taxon>Pseudomonadota</taxon>
        <taxon>Betaproteobacteria</taxon>
        <taxon>Rhodocyclales</taxon>
        <taxon>Zoogloeaceae</taxon>
        <taxon>Denitromonas</taxon>
    </lineage>
</organism>
<dbReference type="Pfam" id="PF14743">
    <property type="entry name" value="DNA_ligase_OB_2"/>
    <property type="match status" value="1"/>
</dbReference>
<feature type="chain" id="PRO_5038141227" evidence="5">
    <location>
        <begin position="20"/>
        <end position="277"/>
    </location>
</feature>
<name>A0A944D819_DENI1</name>
<keyword evidence="4" id="KW-0234">DNA repair</keyword>
<dbReference type="PANTHER" id="PTHR47810">
    <property type="entry name" value="DNA LIGASE"/>
    <property type="match status" value="1"/>
</dbReference>
<evidence type="ECO:0000313" key="8">
    <source>
        <dbReference type="Proteomes" id="UP000694660"/>
    </source>
</evidence>
<accession>A0A944D819</accession>
<comment type="caution">
    <text evidence="7">The sequence shown here is derived from an EMBL/GenBank/DDBJ whole genome shotgun (WGS) entry which is preliminary data.</text>
</comment>
<dbReference type="Gene3D" id="2.40.50.140">
    <property type="entry name" value="Nucleic acid-binding proteins"/>
    <property type="match status" value="1"/>
</dbReference>
<dbReference type="AlphaFoldDB" id="A0A944D819"/>
<sequence length="277" mass="30418">MTCLLILLCGLSAPAPASAEPPPPLLLAREATEGIDPAPYWISEKLDGVRALWDGQRLRFRSGRPVPAPAWFVRALPAQAMDGELWLGRGRFGELSGIVRTEVPVDADWRAVRYLIFELPDAPGDFSARVMAMRTLVDTAGVPWLGAVAQFRLVQRDTLSERLAEVLAGGGEGLMLHRADAPYLTGRSDALLKLKPWQDAEATVVAHRPGQGRFAGLLGALEVVLDDGRRLRLGSGFSDAERRHPPPIGSRVSFRYRGLTRTGLPRFASFWRVREPL</sequence>
<dbReference type="InterPro" id="IPR050326">
    <property type="entry name" value="NAD_dep_DNA_ligaseB"/>
</dbReference>
<evidence type="ECO:0000256" key="2">
    <source>
        <dbReference type="ARBA" id="ARBA00022705"/>
    </source>
</evidence>
<gene>
    <name evidence="7" type="ORF">I8J34_11520</name>
</gene>
<dbReference type="InterPro" id="IPR012340">
    <property type="entry name" value="NA-bd_OB-fold"/>
</dbReference>
<evidence type="ECO:0000313" key="7">
    <source>
        <dbReference type="EMBL" id="MBT0961800.1"/>
    </source>
</evidence>
<dbReference type="CDD" id="cd07896">
    <property type="entry name" value="Adenylation_kDNA_ligase_like"/>
    <property type="match status" value="1"/>
</dbReference>
<dbReference type="GO" id="GO:0006260">
    <property type="term" value="P:DNA replication"/>
    <property type="evidence" value="ECO:0007669"/>
    <property type="project" value="UniProtKB-KW"/>
</dbReference>
<dbReference type="InterPro" id="IPR029319">
    <property type="entry name" value="DNA_ligase_OB"/>
</dbReference>
<protein>
    <submittedName>
        <fullName evidence="7">DNA ligase</fullName>
    </submittedName>
</protein>
<evidence type="ECO:0000256" key="3">
    <source>
        <dbReference type="ARBA" id="ARBA00022763"/>
    </source>
</evidence>
<feature type="domain" description="DNA ligase OB-like" evidence="6">
    <location>
        <begin position="209"/>
        <end position="274"/>
    </location>
</feature>
<reference evidence="8" key="1">
    <citation type="journal article" date="2022" name="ISME J.">
        <title>Genetic and phylogenetic analysis of dissimilatory iodate-reducing bacteria identifies potential niches across the world's oceans.</title>
        <authorList>
            <person name="Reyes-Umana V."/>
            <person name="Henning Z."/>
            <person name="Lee K."/>
            <person name="Barnum T.P."/>
            <person name="Coates J.D."/>
        </authorList>
    </citation>
    <scope>NUCLEOTIDE SEQUENCE [LARGE SCALE GENOMIC DNA]</scope>
    <source>
        <strain evidence="8">IR12</strain>
    </source>
</reference>
<dbReference type="Proteomes" id="UP000694660">
    <property type="component" value="Unassembled WGS sequence"/>
</dbReference>
<keyword evidence="3" id="KW-0227">DNA damage</keyword>